<accession>A0A183P200</accession>
<dbReference type="PANTHER" id="PTHR47027:SF25">
    <property type="entry name" value="REVERSE TRANSCRIPTASE DOMAIN-CONTAINING PROTEIN"/>
    <property type="match status" value="1"/>
</dbReference>
<evidence type="ECO:0000313" key="3">
    <source>
        <dbReference type="Proteomes" id="UP000269396"/>
    </source>
</evidence>
<name>A0A183P200_9TREM</name>
<dbReference type="EMBL" id="UZAL01028896">
    <property type="protein sequence ID" value="VDP44437.1"/>
    <property type="molecule type" value="Genomic_DNA"/>
</dbReference>
<feature type="compositionally biased region" description="Basic and acidic residues" evidence="1">
    <location>
        <begin position="160"/>
        <end position="195"/>
    </location>
</feature>
<protein>
    <submittedName>
        <fullName evidence="2">Uncharacterized protein</fullName>
    </submittedName>
</protein>
<gene>
    <name evidence="2" type="ORF">SMTD_LOCUS8386</name>
</gene>
<evidence type="ECO:0000256" key="1">
    <source>
        <dbReference type="SAM" id="MobiDB-lite"/>
    </source>
</evidence>
<organism evidence="2 3">
    <name type="scientific">Schistosoma mattheei</name>
    <dbReference type="NCBI Taxonomy" id="31246"/>
    <lineage>
        <taxon>Eukaryota</taxon>
        <taxon>Metazoa</taxon>
        <taxon>Spiralia</taxon>
        <taxon>Lophotrochozoa</taxon>
        <taxon>Platyhelminthes</taxon>
        <taxon>Trematoda</taxon>
        <taxon>Digenea</taxon>
        <taxon>Strigeidida</taxon>
        <taxon>Schistosomatoidea</taxon>
        <taxon>Schistosomatidae</taxon>
        <taxon>Schistosoma</taxon>
    </lineage>
</organism>
<reference evidence="2 3" key="1">
    <citation type="submission" date="2018-11" db="EMBL/GenBank/DDBJ databases">
        <authorList>
            <consortium name="Pathogen Informatics"/>
        </authorList>
    </citation>
    <scope>NUCLEOTIDE SEQUENCE [LARGE SCALE GENOMIC DNA]</scope>
    <source>
        <strain>Denwood</strain>
        <strain evidence="3">Zambia</strain>
    </source>
</reference>
<evidence type="ECO:0000313" key="2">
    <source>
        <dbReference type="EMBL" id="VDP44437.1"/>
    </source>
</evidence>
<dbReference type="Proteomes" id="UP000269396">
    <property type="component" value="Unassembled WGS sequence"/>
</dbReference>
<feature type="region of interest" description="Disordered" evidence="1">
    <location>
        <begin position="113"/>
        <end position="134"/>
    </location>
</feature>
<dbReference type="AlphaFoldDB" id="A0A183P200"/>
<keyword evidence="3" id="KW-1185">Reference proteome</keyword>
<dbReference type="PANTHER" id="PTHR47027">
    <property type="entry name" value="REVERSE TRANSCRIPTASE DOMAIN-CONTAINING PROTEIN"/>
    <property type="match status" value="1"/>
</dbReference>
<proteinExistence type="predicted"/>
<sequence>MNEKMFSPKGYLKLCDGNTFTDDKIVQTNILSVIGSLLNIHKGKSKILRYNKTCVNQITLDGEDLEDVKTFTYLRSIIDDHGGSDADVKARISEARAAYLQLKNIWNSKQLSTKIKQQPTVRENKPDPSGGKNQEEALEVYKTHIEESNQLCHKASPHIESSRPKKERKTKEEQNTPRNGDRQEKNEQQLDRTGKEGGGQSELENAGRRSMLHWE</sequence>
<feature type="region of interest" description="Disordered" evidence="1">
    <location>
        <begin position="148"/>
        <end position="215"/>
    </location>
</feature>